<evidence type="ECO:0000313" key="8">
    <source>
        <dbReference type="Proteomes" id="UP001519294"/>
    </source>
</evidence>
<evidence type="ECO:0000256" key="6">
    <source>
        <dbReference type="SAM" id="Phobius"/>
    </source>
</evidence>
<keyword evidence="5 6" id="KW-0472">Membrane</keyword>
<evidence type="ECO:0000256" key="5">
    <source>
        <dbReference type="ARBA" id="ARBA00023136"/>
    </source>
</evidence>
<dbReference type="PANTHER" id="PTHR31885">
    <property type="entry name" value="GH04784P"/>
    <property type="match status" value="1"/>
</dbReference>
<feature type="transmembrane region" description="Helical" evidence="6">
    <location>
        <begin position="73"/>
        <end position="93"/>
    </location>
</feature>
<name>A0ABS4S8A8_9BACI</name>
<evidence type="ECO:0000256" key="2">
    <source>
        <dbReference type="ARBA" id="ARBA00007375"/>
    </source>
</evidence>
<organism evidence="7 8">
    <name type="scientific">Virgibacillus alimentarius</name>
    <dbReference type="NCBI Taxonomy" id="698769"/>
    <lineage>
        <taxon>Bacteria</taxon>
        <taxon>Bacillati</taxon>
        <taxon>Bacillota</taxon>
        <taxon>Bacilli</taxon>
        <taxon>Bacillales</taxon>
        <taxon>Bacillaceae</taxon>
        <taxon>Virgibacillus</taxon>
    </lineage>
</organism>
<comment type="similarity">
    <text evidence="2">Belongs to the TMEM86 family.</text>
</comment>
<reference evidence="7 8" key="1">
    <citation type="submission" date="2021-03" db="EMBL/GenBank/DDBJ databases">
        <title>Genomic Encyclopedia of Type Strains, Phase IV (KMG-IV): sequencing the most valuable type-strain genomes for metagenomic binning, comparative biology and taxonomic classification.</title>
        <authorList>
            <person name="Goeker M."/>
        </authorList>
    </citation>
    <scope>NUCLEOTIDE SEQUENCE [LARGE SCALE GENOMIC DNA]</scope>
    <source>
        <strain evidence="7 8">DSM 25790</strain>
    </source>
</reference>
<dbReference type="Proteomes" id="UP001519294">
    <property type="component" value="Unassembled WGS sequence"/>
</dbReference>
<sequence length="216" mass="24846">MQLHLLRISILLMVLIYIFIVPAEPMFVKLVFKIIPMVLIIYYACRQVPQHREMTHSLLLIGLGFSMVGDGTLHWFIVGLSAFLIGHLCYIGAFWKQFQFSWQRATSLIPLLIFSAMIGSQFVDGLKQSGNQELIIPVIFYILAIMMMCWLAMMTRNIWAMIGSILFVISDSILAWNKFVAQVAYEDVLVMMTYYAAQFFIAHSLMTIAQKKERTT</sequence>
<dbReference type="Pfam" id="PF07947">
    <property type="entry name" value="YhhN"/>
    <property type="match status" value="1"/>
</dbReference>
<keyword evidence="3 6" id="KW-0812">Transmembrane</keyword>
<evidence type="ECO:0000256" key="1">
    <source>
        <dbReference type="ARBA" id="ARBA00004141"/>
    </source>
</evidence>
<feature type="transmembrane region" description="Helical" evidence="6">
    <location>
        <begin position="158"/>
        <end position="176"/>
    </location>
</feature>
<proteinExistence type="inferred from homology"/>
<accession>A0ABS4S8A8</accession>
<feature type="transmembrane region" description="Helical" evidence="6">
    <location>
        <begin position="105"/>
        <end position="122"/>
    </location>
</feature>
<feature type="transmembrane region" description="Helical" evidence="6">
    <location>
        <begin position="134"/>
        <end position="151"/>
    </location>
</feature>
<dbReference type="PANTHER" id="PTHR31885:SF6">
    <property type="entry name" value="GH04784P"/>
    <property type="match status" value="1"/>
</dbReference>
<gene>
    <name evidence="7" type="ORF">J2Z81_001681</name>
</gene>
<dbReference type="RefSeq" id="WP_226371126.1">
    <property type="nucleotide sequence ID" value="NZ_JAGIKX010000013.1"/>
</dbReference>
<feature type="transmembrane region" description="Helical" evidence="6">
    <location>
        <begin position="188"/>
        <end position="209"/>
    </location>
</feature>
<evidence type="ECO:0000313" key="7">
    <source>
        <dbReference type="EMBL" id="MBP2257727.1"/>
    </source>
</evidence>
<evidence type="ECO:0000256" key="3">
    <source>
        <dbReference type="ARBA" id="ARBA00022692"/>
    </source>
</evidence>
<keyword evidence="8" id="KW-1185">Reference proteome</keyword>
<comment type="subcellular location">
    <subcellularLocation>
        <location evidence="1">Membrane</location>
        <topology evidence="1">Multi-pass membrane protein</topology>
    </subcellularLocation>
</comment>
<protein>
    <submittedName>
        <fullName evidence="7">Membrane protein YhhN</fullName>
    </submittedName>
</protein>
<feature type="transmembrane region" description="Helical" evidence="6">
    <location>
        <begin position="6"/>
        <end position="23"/>
    </location>
</feature>
<dbReference type="EMBL" id="JAGIKX010000013">
    <property type="protein sequence ID" value="MBP2257727.1"/>
    <property type="molecule type" value="Genomic_DNA"/>
</dbReference>
<evidence type="ECO:0000256" key="4">
    <source>
        <dbReference type="ARBA" id="ARBA00022989"/>
    </source>
</evidence>
<keyword evidence="4 6" id="KW-1133">Transmembrane helix</keyword>
<comment type="caution">
    <text evidence="7">The sequence shown here is derived from an EMBL/GenBank/DDBJ whole genome shotgun (WGS) entry which is preliminary data.</text>
</comment>
<dbReference type="InterPro" id="IPR012506">
    <property type="entry name" value="TMEM86B-like"/>
</dbReference>